<gene>
    <name evidence="1" type="ORF">PSEMO_48200</name>
</gene>
<dbReference type="RefSeq" id="WP_075805518.1">
    <property type="nucleotide sequence ID" value="NZ_MKZO01000047.1"/>
</dbReference>
<sequence length="100" mass="11546">MHHAAPAIDTIVFDLGGVLVDWNPRHLYRKIFMNDEPAVEAFLSEVCNTAWNEHQDRGRPWAEAIAQATSEHPTHAANIRAYRERWDEMLGELLERGLLR</sequence>
<name>A0A1Q9QZ20_PSEPU</name>
<dbReference type="InterPro" id="IPR036412">
    <property type="entry name" value="HAD-like_sf"/>
</dbReference>
<dbReference type="InterPro" id="IPR023198">
    <property type="entry name" value="PGP-like_dom2"/>
</dbReference>
<protein>
    <recommendedName>
        <fullName evidence="3">HAD family hydrolase</fullName>
    </recommendedName>
</protein>
<organism evidence="1 2">
    <name type="scientific">Pseudomonas putida</name>
    <name type="common">Arthrobacter siderocapsulatus</name>
    <dbReference type="NCBI Taxonomy" id="303"/>
    <lineage>
        <taxon>Bacteria</taxon>
        <taxon>Pseudomonadati</taxon>
        <taxon>Pseudomonadota</taxon>
        <taxon>Gammaproteobacteria</taxon>
        <taxon>Pseudomonadales</taxon>
        <taxon>Pseudomonadaceae</taxon>
        <taxon>Pseudomonas</taxon>
    </lineage>
</organism>
<evidence type="ECO:0000313" key="1">
    <source>
        <dbReference type="EMBL" id="OLS60409.1"/>
    </source>
</evidence>
<accession>A0A1Q9QZ20</accession>
<dbReference type="SUPFAM" id="SSF56784">
    <property type="entry name" value="HAD-like"/>
    <property type="match status" value="1"/>
</dbReference>
<reference evidence="1 2" key="1">
    <citation type="submission" date="2016-10" db="EMBL/GenBank/DDBJ databases">
        <title>Genome Sequence of Pseudomonas putida GM4FR.</title>
        <authorList>
            <person name="Poehlein A."/>
            <person name="Wemheuer F."/>
            <person name="Hollensteiner J."/>
            <person name="Wemheuer B."/>
        </authorList>
    </citation>
    <scope>NUCLEOTIDE SEQUENCE [LARGE SCALE GENOMIC DNA]</scope>
    <source>
        <strain evidence="1 2">GM4FR</strain>
    </source>
</reference>
<dbReference type="EMBL" id="MKZO01000047">
    <property type="protein sequence ID" value="OLS60409.1"/>
    <property type="molecule type" value="Genomic_DNA"/>
</dbReference>
<evidence type="ECO:0000313" key="2">
    <source>
        <dbReference type="Proteomes" id="UP000186736"/>
    </source>
</evidence>
<dbReference type="Proteomes" id="UP000186736">
    <property type="component" value="Unassembled WGS sequence"/>
</dbReference>
<proteinExistence type="predicted"/>
<dbReference type="Gene3D" id="3.40.50.1000">
    <property type="entry name" value="HAD superfamily/HAD-like"/>
    <property type="match status" value="1"/>
</dbReference>
<dbReference type="AlphaFoldDB" id="A0A1Q9QZ20"/>
<evidence type="ECO:0008006" key="3">
    <source>
        <dbReference type="Google" id="ProtNLM"/>
    </source>
</evidence>
<dbReference type="Gene3D" id="1.10.150.240">
    <property type="entry name" value="Putative phosphatase, domain 2"/>
    <property type="match status" value="1"/>
</dbReference>
<comment type="caution">
    <text evidence="1">The sequence shown here is derived from an EMBL/GenBank/DDBJ whole genome shotgun (WGS) entry which is preliminary data.</text>
</comment>
<dbReference type="InterPro" id="IPR023214">
    <property type="entry name" value="HAD_sf"/>
</dbReference>